<dbReference type="AlphaFoldDB" id="A0A135I9J7"/>
<dbReference type="PROSITE" id="PS51257">
    <property type="entry name" value="PROKAR_LIPOPROTEIN"/>
    <property type="match status" value="1"/>
</dbReference>
<proteinExistence type="predicted"/>
<dbReference type="RefSeq" id="WP_067414921.1">
    <property type="nucleotide sequence ID" value="NZ_LNTY01000030.1"/>
</dbReference>
<keyword evidence="2" id="KW-1185">Reference proteome</keyword>
<protein>
    <recommendedName>
        <fullName evidence="3">Lipoprotein</fullName>
    </recommendedName>
</protein>
<dbReference type="Proteomes" id="UP000070529">
    <property type="component" value="Unassembled WGS sequence"/>
</dbReference>
<name>A0A135I9J7_9GAMM</name>
<sequence length="179" mass="19878">MKLKMMLLSGAVMIGLSGCVIPTDRTYYKPEPGFGEAVSSQSCGYQRTKLDALQRSFDDYRVKVKAEKDGRNGVTISVSATIDNPKLDINDVAFDLTKVQVNQPAGRDDLAVQYAFQQQTGESIWLSRTFLLPDAPLEQVIELTLKPGAIIMGDTLSEEMVFRFSLTTTFDVLYFSINC</sequence>
<evidence type="ECO:0000313" key="1">
    <source>
        <dbReference type="EMBL" id="KXF82107.1"/>
    </source>
</evidence>
<evidence type="ECO:0000313" key="2">
    <source>
        <dbReference type="Proteomes" id="UP000070529"/>
    </source>
</evidence>
<dbReference type="OrthoDB" id="5872230at2"/>
<evidence type="ECO:0008006" key="3">
    <source>
        <dbReference type="Google" id="ProtNLM"/>
    </source>
</evidence>
<accession>A0A135I9J7</accession>
<dbReference type="EMBL" id="LNTY01000030">
    <property type="protein sequence ID" value="KXF82107.1"/>
    <property type="molecule type" value="Genomic_DNA"/>
</dbReference>
<gene>
    <name evidence="1" type="ORF">ATN88_19830</name>
</gene>
<organism evidence="1 2">
    <name type="scientific">Enterovibrio coralii</name>
    <dbReference type="NCBI Taxonomy" id="294935"/>
    <lineage>
        <taxon>Bacteria</taxon>
        <taxon>Pseudomonadati</taxon>
        <taxon>Pseudomonadota</taxon>
        <taxon>Gammaproteobacteria</taxon>
        <taxon>Vibrionales</taxon>
        <taxon>Vibrionaceae</taxon>
        <taxon>Enterovibrio</taxon>
    </lineage>
</organism>
<reference evidence="1 2" key="1">
    <citation type="submission" date="2015-11" db="EMBL/GenBank/DDBJ databases">
        <title>Genomic Taxonomy of the Vibrionaceae.</title>
        <authorList>
            <person name="Gomez-Gil B."/>
            <person name="Enciso-Ibarra J."/>
        </authorList>
    </citation>
    <scope>NUCLEOTIDE SEQUENCE [LARGE SCALE GENOMIC DNA]</scope>
    <source>
        <strain evidence="1 2">CAIM 912</strain>
    </source>
</reference>
<comment type="caution">
    <text evidence="1">The sequence shown here is derived from an EMBL/GenBank/DDBJ whole genome shotgun (WGS) entry which is preliminary data.</text>
</comment>